<dbReference type="GO" id="GO:0009409">
    <property type="term" value="P:response to cold"/>
    <property type="evidence" value="ECO:0007669"/>
    <property type="project" value="TreeGrafter"/>
</dbReference>
<dbReference type="GO" id="GO:0009570">
    <property type="term" value="C:chloroplast stroma"/>
    <property type="evidence" value="ECO:0007669"/>
    <property type="project" value="TreeGrafter"/>
</dbReference>
<protein>
    <recommendedName>
        <fullName evidence="6">Alkyl transferase</fullName>
        <ecNumber evidence="6">2.5.1.-</ecNumber>
    </recommendedName>
</protein>
<dbReference type="CDD" id="cd00475">
    <property type="entry name" value="Cis_IPPS"/>
    <property type="match status" value="1"/>
</dbReference>
<evidence type="ECO:0000256" key="1">
    <source>
        <dbReference type="ARBA" id="ARBA00001946"/>
    </source>
</evidence>
<keyword evidence="8" id="KW-1185">Reference proteome</keyword>
<organism evidence="8 9">
    <name type="scientific">Ziziphus jujuba</name>
    <name type="common">Chinese jujube</name>
    <name type="synonym">Ziziphus sativa</name>
    <dbReference type="NCBI Taxonomy" id="326968"/>
    <lineage>
        <taxon>Eukaryota</taxon>
        <taxon>Viridiplantae</taxon>
        <taxon>Streptophyta</taxon>
        <taxon>Embryophyta</taxon>
        <taxon>Tracheophyta</taxon>
        <taxon>Spermatophyta</taxon>
        <taxon>Magnoliopsida</taxon>
        <taxon>eudicotyledons</taxon>
        <taxon>Gunneridae</taxon>
        <taxon>Pentapetalae</taxon>
        <taxon>rosids</taxon>
        <taxon>fabids</taxon>
        <taxon>Rosales</taxon>
        <taxon>Rhamnaceae</taxon>
        <taxon>Paliureae</taxon>
        <taxon>Ziziphus</taxon>
    </lineage>
</organism>
<comment type="cofactor">
    <cofactor evidence="1">
        <name>Mg(2+)</name>
        <dbReference type="ChEBI" id="CHEBI:18420"/>
    </cofactor>
</comment>
<dbReference type="FunCoup" id="A0A6P3Z8S4">
    <property type="interactions" value="14"/>
</dbReference>
<dbReference type="RefSeq" id="XP_015873787.1">
    <property type="nucleotide sequence ID" value="XM_016018301.4"/>
</dbReference>
<dbReference type="NCBIfam" id="TIGR00055">
    <property type="entry name" value="uppS"/>
    <property type="match status" value="1"/>
</dbReference>
<evidence type="ECO:0000256" key="6">
    <source>
        <dbReference type="RuleBase" id="RU363018"/>
    </source>
</evidence>
<dbReference type="GO" id="GO:0045547">
    <property type="term" value="F:ditrans,polycis-polyprenyl diphosphate synthase [(2E,6E)-farnesyl diphosphate specific] activity"/>
    <property type="evidence" value="ECO:0007669"/>
    <property type="project" value="TreeGrafter"/>
</dbReference>
<dbReference type="InParanoid" id="A0A6P3Z8S4"/>
<dbReference type="PANTHER" id="PTHR10291:SF0">
    <property type="entry name" value="DEHYDRODOLICHYL DIPHOSPHATE SYNTHASE 2"/>
    <property type="match status" value="1"/>
</dbReference>
<dbReference type="PANTHER" id="PTHR10291">
    <property type="entry name" value="DEHYDRODOLICHYL DIPHOSPHATE SYNTHASE FAMILY MEMBER"/>
    <property type="match status" value="1"/>
</dbReference>
<reference evidence="9" key="1">
    <citation type="submission" date="2025-08" db="UniProtKB">
        <authorList>
            <consortium name="RefSeq"/>
        </authorList>
    </citation>
    <scope>IDENTIFICATION</scope>
    <source>
        <tissue evidence="9">Seedling</tissue>
    </source>
</reference>
<evidence type="ECO:0000256" key="4">
    <source>
        <dbReference type="ARBA" id="ARBA00005432"/>
    </source>
</evidence>
<dbReference type="PROSITE" id="PS01066">
    <property type="entry name" value="UPP_SYNTHASE"/>
    <property type="match status" value="1"/>
</dbReference>
<dbReference type="GO" id="GO:0009668">
    <property type="term" value="P:plastid membrane organization"/>
    <property type="evidence" value="ECO:0007669"/>
    <property type="project" value="TreeGrafter"/>
</dbReference>
<comment type="function">
    <text evidence="2">Catalyzes cis-prenyl chain elongation to produce the polyprenyl backbone of dolichol, a glycosyl carrier-lipid required for the biosynthesis of several classes of glycoprotein.</text>
</comment>
<sequence>MLSLRFPIPVENVLSPANPRHSLSYTSRNQTHLFHSLPLHEPKQLQQRSRRPRATSADVGLKEQEQDLNEEASVFRDSPEEEPLPEGLRRDLMPRHVAVIMDGNVRWAKRRGLPSGAGHEAGVRSLREIIELCGRWGVQVLTVFAFSYDNWIRPKVEVEFLMSLFERVIKSELETFASEGIRISVIGDTSKLPTSLQKLISDAEEKTKENTQLQLIIAASYSGKYDVMQACKSIAHKVKDGLIEVEDIDENLIEQELETNCTEYPYPDLLIRTSGELRVSNFLLWQLAYTEFFFAPALWPDFGKAEFVEALTSFQQRRRRFGGRS</sequence>
<accession>A0A6P3Z8S4</accession>
<evidence type="ECO:0000256" key="2">
    <source>
        <dbReference type="ARBA" id="ARBA00002674"/>
    </source>
</evidence>
<dbReference type="HAMAP" id="MF_01139">
    <property type="entry name" value="ISPT"/>
    <property type="match status" value="1"/>
</dbReference>
<dbReference type="AlphaFoldDB" id="A0A6P3Z8S4"/>
<dbReference type="Gene3D" id="3.40.1180.10">
    <property type="entry name" value="Decaprenyl diphosphate synthase-like"/>
    <property type="match status" value="1"/>
</dbReference>
<gene>
    <name evidence="9" type="primary">LOC107410823</name>
</gene>
<proteinExistence type="inferred from homology"/>
<dbReference type="EC" id="2.5.1.-" evidence="6"/>
<dbReference type="InterPro" id="IPR018520">
    <property type="entry name" value="UPP_synth-like_CS"/>
</dbReference>
<dbReference type="InterPro" id="IPR036424">
    <property type="entry name" value="UPP_synth-like_sf"/>
</dbReference>
<dbReference type="KEGG" id="zju:107410823"/>
<dbReference type="InterPro" id="IPR001441">
    <property type="entry name" value="UPP_synth-like"/>
</dbReference>
<name>A0A6P3Z8S4_ZIZJJ</name>
<evidence type="ECO:0000256" key="7">
    <source>
        <dbReference type="SAM" id="MobiDB-lite"/>
    </source>
</evidence>
<dbReference type="GO" id="GO:0016094">
    <property type="term" value="P:polyprenol biosynthetic process"/>
    <property type="evidence" value="ECO:0007669"/>
    <property type="project" value="TreeGrafter"/>
</dbReference>
<comment type="pathway">
    <text evidence="3">Protein modification; protein glycosylation.</text>
</comment>
<evidence type="ECO:0000313" key="8">
    <source>
        <dbReference type="Proteomes" id="UP001652623"/>
    </source>
</evidence>
<comment type="similarity">
    <text evidence="4 6">Belongs to the UPP synthase family.</text>
</comment>
<dbReference type="FunFam" id="3.40.1180.10:FF:000001">
    <property type="entry name" value="(2E,6E)-farnesyl-diphosphate-specific ditrans,polycis-undecaprenyl-diphosphate synthase"/>
    <property type="match status" value="1"/>
</dbReference>
<evidence type="ECO:0000256" key="5">
    <source>
        <dbReference type="ARBA" id="ARBA00022679"/>
    </source>
</evidence>
<dbReference type="GeneID" id="107410823"/>
<dbReference type="Proteomes" id="UP001652623">
    <property type="component" value="Chromosome 10"/>
</dbReference>
<evidence type="ECO:0000256" key="3">
    <source>
        <dbReference type="ARBA" id="ARBA00004922"/>
    </source>
</evidence>
<feature type="region of interest" description="Disordered" evidence="7">
    <location>
        <begin position="40"/>
        <end position="87"/>
    </location>
</feature>
<dbReference type="SUPFAM" id="SSF64005">
    <property type="entry name" value="Undecaprenyl diphosphate synthase"/>
    <property type="match status" value="1"/>
</dbReference>
<dbReference type="Pfam" id="PF01255">
    <property type="entry name" value="Prenyltransf"/>
    <property type="match status" value="1"/>
</dbReference>
<keyword evidence="5 6" id="KW-0808">Transferase</keyword>
<evidence type="ECO:0000313" key="9">
    <source>
        <dbReference type="RefSeq" id="XP_015873787.1"/>
    </source>
</evidence>